<dbReference type="InterPro" id="IPR014014">
    <property type="entry name" value="RNA_helicase_DEAD_Q_motif"/>
</dbReference>
<feature type="domain" description="DEAD-box RNA helicase Q" evidence="11">
    <location>
        <begin position="71"/>
        <end position="99"/>
    </location>
</feature>
<dbReference type="SMART" id="SM00487">
    <property type="entry name" value="DEXDc"/>
    <property type="match status" value="1"/>
</dbReference>
<dbReference type="Gene3D" id="3.40.50.300">
    <property type="entry name" value="P-loop containing nucleotide triphosphate hydrolases"/>
    <property type="match status" value="1"/>
</dbReference>
<dbReference type="OrthoDB" id="1191041at2759"/>
<evidence type="ECO:0000259" key="10">
    <source>
        <dbReference type="PROSITE" id="PS51192"/>
    </source>
</evidence>
<feature type="compositionally biased region" description="Polar residues" evidence="9">
    <location>
        <begin position="9"/>
        <end position="18"/>
    </location>
</feature>
<feature type="short sequence motif" description="Q motif" evidence="8">
    <location>
        <begin position="71"/>
        <end position="99"/>
    </location>
</feature>
<keyword evidence="13" id="KW-1185">Reference proteome</keyword>
<organism evidence="12 13">
    <name type="scientific">Clohesyomyces aquaticus</name>
    <dbReference type="NCBI Taxonomy" id="1231657"/>
    <lineage>
        <taxon>Eukaryota</taxon>
        <taxon>Fungi</taxon>
        <taxon>Dikarya</taxon>
        <taxon>Ascomycota</taxon>
        <taxon>Pezizomycotina</taxon>
        <taxon>Dothideomycetes</taxon>
        <taxon>Pleosporomycetidae</taxon>
        <taxon>Pleosporales</taxon>
        <taxon>Lindgomycetaceae</taxon>
        <taxon>Clohesyomyces</taxon>
    </lineage>
</organism>
<dbReference type="PANTHER" id="PTHR47960">
    <property type="entry name" value="DEAD-BOX ATP-DEPENDENT RNA HELICASE 50"/>
    <property type="match status" value="1"/>
</dbReference>
<evidence type="ECO:0000256" key="6">
    <source>
        <dbReference type="ARBA" id="ARBA00022884"/>
    </source>
</evidence>
<comment type="caution">
    <text evidence="12">The sequence shown here is derived from an EMBL/GenBank/DDBJ whole genome shotgun (WGS) entry which is preliminary data.</text>
</comment>
<dbReference type="GO" id="GO:0003723">
    <property type="term" value="F:RNA binding"/>
    <property type="evidence" value="ECO:0007669"/>
    <property type="project" value="UniProtKB-KW"/>
</dbReference>
<keyword evidence="6" id="KW-0694">RNA-binding</keyword>
<keyword evidence="5" id="KW-0067">ATP-binding</keyword>
<dbReference type="GO" id="GO:0005524">
    <property type="term" value="F:ATP binding"/>
    <property type="evidence" value="ECO:0007669"/>
    <property type="project" value="UniProtKB-KW"/>
</dbReference>
<keyword evidence="3 12" id="KW-0378">Hydrolase</keyword>
<dbReference type="Proteomes" id="UP000193144">
    <property type="component" value="Unassembled WGS sequence"/>
</dbReference>
<sequence>MGSKLSKWQDAQPSTTRRTVAKTEKEPECSDAAMPGTEKVPEGPLTNKIVEAAPAPIEPKPQNTLVETGFKAFSAMGLKPEILSGIEKLGLSEPSEIQQLAIPQLVQRKSLHIRHISKSGKSLALIISILQLIDAGNPSYQVAILVNTREQITQLLQYWNPVLSCIPDVRILGLYPNKLRDFFKTTGYQILLCTVGRFQYILQTGGLFDSWELHDMGVNLKDLRCLVFDDIEHVDMNTERAEELVGDILESLPADLQVVTASAIRVPELEKGLMKLGNPPALLLAGSPHYEKCMDQTMQVHVLAKEFRRDRLIKSKGYRFGADIDEV</sequence>
<evidence type="ECO:0000256" key="1">
    <source>
        <dbReference type="ARBA" id="ARBA00012552"/>
    </source>
</evidence>
<proteinExistence type="predicted"/>
<gene>
    <name evidence="12" type="ORF">BCR34DRAFT_584103</name>
</gene>
<dbReference type="Pfam" id="PF00270">
    <property type="entry name" value="DEAD"/>
    <property type="match status" value="1"/>
</dbReference>
<evidence type="ECO:0000313" key="12">
    <source>
        <dbReference type="EMBL" id="ORY16726.1"/>
    </source>
</evidence>
<evidence type="ECO:0000256" key="7">
    <source>
        <dbReference type="ARBA" id="ARBA00047984"/>
    </source>
</evidence>
<evidence type="ECO:0000256" key="4">
    <source>
        <dbReference type="ARBA" id="ARBA00022806"/>
    </source>
</evidence>
<comment type="catalytic activity">
    <reaction evidence="7">
        <text>ATP + H2O = ADP + phosphate + H(+)</text>
        <dbReference type="Rhea" id="RHEA:13065"/>
        <dbReference type="ChEBI" id="CHEBI:15377"/>
        <dbReference type="ChEBI" id="CHEBI:15378"/>
        <dbReference type="ChEBI" id="CHEBI:30616"/>
        <dbReference type="ChEBI" id="CHEBI:43474"/>
        <dbReference type="ChEBI" id="CHEBI:456216"/>
        <dbReference type="EC" id="3.6.4.13"/>
    </reaction>
</comment>
<name>A0A1Y2A2J6_9PLEO</name>
<dbReference type="STRING" id="1231657.A0A1Y2A2J6"/>
<dbReference type="InterPro" id="IPR011545">
    <property type="entry name" value="DEAD/DEAH_box_helicase_dom"/>
</dbReference>
<feature type="domain" description="Helicase ATP-binding" evidence="10">
    <location>
        <begin position="102"/>
        <end position="283"/>
    </location>
</feature>
<evidence type="ECO:0000256" key="5">
    <source>
        <dbReference type="ARBA" id="ARBA00022840"/>
    </source>
</evidence>
<keyword evidence="2" id="KW-0547">Nucleotide-binding</keyword>
<evidence type="ECO:0000256" key="3">
    <source>
        <dbReference type="ARBA" id="ARBA00022801"/>
    </source>
</evidence>
<evidence type="ECO:0000256" key="2">
    <source>
        <dbReference type="ARBA" id="ARBA00022741"/>
    </source>
</evidence>
<dbReference type="GO" id="GO:0016787">
    <property type="term" value="F:hydrolase activity"/>
    <property type="evidence" value="ECO:0007669"/>
    <property type="project" value="UniProtKB-KW"/>
</dbReference>
<dbReference type="PROSITE" id="PS51192">
    <property type="entry name" value="HELICASE_ATP_BIND_1"/>
    <property type="match status" value="1"/>
</dbReference>
<dbReference type="InterPro" id="IPR027417">
    <property type="entry name" value="P-loop_NTPase"/>
</dbReference>
<dbReference type="GO" id="GO:0003724">
    <property type="term" value="F:RNA helicase activity"/>
    <property type="evidence" value="ECO:0007669"/>
    <property type="project" value="UniProtKB-EC"/>
</dbReference>
<evidence type="ECO:0000259" key="11">
    <source>
        <dbReference type="PROSITE" id="PS51195"/>
    </source>
</evidence>
<evidence type="ECO:0000256" key="9">
    <source>
        <dbReference type="SAM" id="MobiDB-lite"/>
    </source>
</evidence>
<feature type="region of interest" description="Disordered" evidence="9">
    <location>
        <begin position="1"/>
        <end position="44"/>
    </location>
</feature>
<evidence type="ECO:0000313" key="13">
    <source>
        <dbReference type="Proteomes" id="UP000193144"/>
    </source>
</evidence>
<dbReference type="EC" id="3.6.4.13" evidence="1"/>
<dbReference type="PROSITE" id="PS51195">
    <property type="entry name" value="Q_MOTIF"/>
    <property type="match status" value="1"/>
</dbReference>
<keyword evidence="4" id="KW-0347">Helicase</keyword>
<accession>A0A1Y2A2J6</accession>
<dbReference type="AlphaFoldDB" id="A0A1Y2A2J6"/>
<evidence type="ECO:0000256" key="8">
    <source>
        <dbReference type="PROSITE-ProRule" id="PRU00552"/>
    </source>
</evidence>
<protein>
    <recommendedName>
        <fullName evidence="1">RNA helicase</fullName>
        <ecNumber evidence="1">3.6.4.13</ecNumber>
    </recommendedName>
</protein>
<dbReference type="SUPFAM" id="SSF52540">
    <property type="entry name" value="P-loop containing nucleoside triphosphate hydrolases"/>
    <property type="match status" value="1"/>
</dbReference>
<dbReference type="InterPro" id="IPR014001">
    <property type="entry name" value="Helicase_ATP-bd"/>
</dbReference>
<reference evidence="12 13" key="1">
    <citation type="submission" date="2016-07" db="EMBL/GenBank/DDBJ databases">
        <title>Pervasive Adenine N6-methylation of Active Genes in Fungi.</title>
        <authorList>
            <consortium name="DOE Joint Genome Institute"/>
            <person name="Mondo S.J."/>
            <person name="Dannebaum R.O."/>
            <person name="Kuo R.C."/>
            <person name="Labutti K."/>
            <person name="Haridas S."/>
            <person name="Kuo A."/>
            <person name="Salamov A."/>
            <person name="Ahrendt S.R."/>
            <person name="Lipzen A."/>
            <person name="Sullivan W."/>
            <person name="Andreopoulos W.B."/>
            <person name="Clum A."/>
            <person name="Lindquist E."/>
            <person name="Daum C."/>
            <person name="Ramamoorthy G.K."/>
            <person name="Gryganskyi A."/>
            <person name="Culley D."/>
            <person name="Magnuson J.K."/>
            <person name="James T.Y."/>
            <person name="O'Malley M.A."/>
            <person name="Stajich J.E."/>
            <person name="Spatafora J.W."/>
            <person name="Visel A."/>
            <person name="Grigoriev I.V."/>
        </authorList>
    </citation>
    <scope>NUCLEOTIDE SEQUENCE [LARGE SCALE GENOMIC DNA]</scope>
    <source>
        <strain evidence="12 13">CBS 115471</strain>
    </source>
</reference>
<dbReference type="EMBL" id="MCFA01000016">
    <property type="protein sequence ID" value="ORY16726.1"/>
    <property type="molecule type" value="Genomic_DNA"/>
</dbReference>